<gene>
    <name evidence="2" type="ORF">BCR33DRAFT_721134</name>
</gene>
<evidence type="ECO:0000313" key="2">
    <source>
        <dbReference type="EMBL" id="ORY37934.1"/>
    </source>
</evidence>
<accession>A0A1Y2BT98</accession>
<evidence type="ECO:0000313" key="3">
    <source>
        <dbReference type="Proteomes" id="UP000193642"/>
    </source>
</evidence>
<sequence length="86" mass="9214">MNQLSATLQNPSNNSKEKEKEKNTIVLTPEAQEILATSFPVFLASVASCADSIAAIQDASKPHKDTLASIDDIVDKIAVLSRESSK</sequence>
<dbReference type="AlphaFoldDB" id="A0A1Y2BT98"/>
<feature type="compositionally biased region" description="Polar residues" evidence="1">
    <location>
        <begin position="1"/>
        <end position="11"/>
    </location>
</feature>
<feature type="region of interest" description="Disordered" evidence="1">
    <location>
        <begin position="1"/>
        <end position="23"/>
    </location>
</feature>
<comment type="caution">
    <text evidence="2">The sequence shown here is derived from an EMBL/GenBank/DDBJ whole genome shotgun (WGS) entry which is preliminary data.</text>
</comment>
<dbReference type="EMBL" id="MCGO01000047">
    <property type="protein sequence ID" value="ORY37934.1"/>
    <property type="molecule type" value="Genomic_DNA"/>
</dbReference>
<organism evidence="2 3">
    <name type="scientific">Rhizoclosmatium globosum</name>
    <dbReference type="NCBI Taxonomy" id="329046"/>
    <lineage>
        <taxon>Eukaryota</taxon>
        <taxon>Fungi</taxon>
        <taxon>Fungi incertae sedis</taxon>
        <taxon>Chytridiomycota</taxon>
        <taxon>Chytridiomycota incertae sedis</taxon>
        <taxon>Chytridiomycetes</taxon>
        <taxon>Chytridiales</taxon>
        <taxon>Chytriomycetaceae</taxon>
        <taxon>Rhizoclosmatium</taxon>
    </lineage>
</organism>
<evidence type="ECO:0000256" key="1">
    <source>
        <dbReference type="SAM" id="MobiDB-lite"/>
    </source>
</evidence>
<name>A0A1Y2BT98_9FUNG</name>
<proteinExistence type="predicted"/>
<protein>
    <submittedName>
        <fullName evidence="2">Uncharacterized protein</fullName>
    </submittedName>
</protein>
<keyword evidence="3" id="KW-1185">Reference proteome</keyword>
<reference evidence="2 3" key="1">
    <citation type="submission" date="2016-07" db="EMBL/GenBank/DDBJ databases">
        <title>Pervasive Adenine N6-methylation of Active Genes in Fungi.</title>
        <authorList>
            <consortium name="DOE Joint Genome Institute"/>
            <person name="Mondo S.J."/>
            <person name="Dannebaum R.O."/>
            <person name="Kuo R.C."/>
            <person name="Labutti K."/>
            <person name="Haridas S."/>
            <person name="Kuo A."/>
            <person name="Salamov A."/>
            <person name="Ahrendt S.R."/>
            <person name="Lipzen A."/>
            <person name="Sullivan W."/>
            <person name="Andreopoulos W.B."/>
            <person name="Clum A."/>
            <person name="Lindquist E."/>
            <person name="Daum C."/>
            <person name="Ramamoorthy G.K."/>
            <person name="Gryganskyi A."/>
            <person name="Culley D."/>
            <person name="Magnuson J.K."/>
            <person name="James T.Y."/>
            <person name="O'Malley M.A."/>
            <person name="Stajich J.E."/>
            <person name="Spatafora J.W."/>
            <person name="Visel A."/>
            <person name="Grigoriev I.V."/>
        </authorList>
    </citation>
    <scope>NUCLEOTIDE SEQUENCE [LARGE SCALE GENOMIC DNA]</scope>
    <source>
        <strain evidence="2 3">JEL800</strain>
    </source>
</reference>
<dbReference type="Proteomes" id="UP000193642">
    <property type="component" value="Unassembled WGS sequence"/>
</dbReference>